<accession>A0A0S2LHV7</accession>
<dbReference type="PANTHER" id="PTHR33096">
    <property type="entry name" value="CXC2 DOMAIN-CONTAINING PROTEIN"/>
    <property type="match status" value="1"/>
</dbReference>
<dbReference type="RefSeq" id="XP_024514125.1">
    <property type="nucleotide sequence ID" value="XM_024656053.1"/>
</dbReference>
<dbReference type="OrthoDB" id="2500537at2759"/>
<dbReference type="GeneID" id="36392657"/>
<dbReference type="EMBL" id="AE017341">
    <property type="protein sequence ID" value="ALO60299.1"/>
    <property type="molecule type" value="Genomic_DNA"/>
</dbReference>
<dbReference type="KEGG" id="cne:CNA02115"/>
<organism evidence="2 3">
    <name type="scientific">Cryptococcus deneoformans (strain JEC21 / ATCC MYA-565)</name>
    <name type="common">Cryptococcus neoformans var. neoformans serotype D</name>
    <dbReference type="NCBI Taxonomy" id="214684"/>
    <lineage>
        <taxon>Eukaryota</taxon>
        <taxon>Fungi</taxon>
        <taxon>Dikarya</taxon>
        <taxon>Basidiomycota</taxon>
        <taxon>Agaricomycotina</taxon>
        <taxon>Tremellomycetes</taxon>
        <taxon>Tremellales</taxon>
        <taxon>Cryptococcaceae</taxon>
        <taxon>Cryptococcus</taxon>
        <taxon>Cryptococcus neoformans species complex</taxon>
    </lineage>
</organism>
<dbReference type="InParanoid" id="A0A0S2LHV7"/>
<dbReference type="Pfam" id="PF18758">
    <property type="entry name" value="KDZ"/>
    <property type="match status" value="1"/>
</dbReference>
<dbReference type="AlphaFoldDB" id="A0A0S2LHV7"/>
<evidence type="ECO:0000313" key="3">
    <source>
        <dbReference type="Proteomes" id="UP000002149"/>
    </source>
</evidence>
<dbReference type="STRING" id="214684.A0A0S2LHV7"/>
<keyword evidence="3" id="KW-1185">Reference proteome</keyword>
<protein>
    <recommendedName>
        <fullName evidence="1">CxC1-like cysteine cluster associated with KDZ transposases domain-containing protein</fullName>
    </recommendedName>
</protein>
<dbReference type="PANTHER" id="PTHR33096:SF1">
    <property type="entry name" value="CXC1-LIKE CYSTEINE CLUSTER ASSOCIATED WITH KDZ TRANSPOSASES DOMAIN-CONTAINING PROTEIN"/>
    <property type="match status" value="1"/>
</dbReference>
<evidence type="ECO:0000313" key="2">
    <source>
        <dbReference type="EMBL" id="ALO60299.1"/>
    </source>
</evidence>
<dbReference type="InterPro" id="IPR041320">
    <property type="entry name" value="CxC1"/>
</dbReference>
<evidence type="ECO:0000259" key="1">
    <source>
        <dbReference type="Pfam" id="PF18802"/>
    </source>
</evidence>
<proteinExistence type="predicted"/>
<reference evidence="2 3" key="1">
    <citation type="journal article" date="2005" name="Science">
        <title>The genome of the basidiomycetous yeast and human pathogen Cryptococcus neoformans.</title>
        <authorList>
            <person name="Loftus B.J."/>
            <person name="Fung E."/>
            <person name="Roncaglia P."/>
            <person name="Rowley D."/>
            <person name="Amedeo P."/>
            <person name="Bruno D."/>
            <person name="Vamathevan J."/>
            <person name="Miranda M."/>
            <person name="Anderson I.J."/>
            <person name="Fraser J.A."/>
            <person name="Allen J.E."/>
            <person name="Bosdet I.E."/>
            <person name="Brent M.R."/>
            <person name="Chiu R."/>
            <person name="Doering T.L."/>
            <person name="Donlin M.J."/>
            <person name="D'Souza C.A."/>
            <person name="Fox D.S."/>
            <person name="Grinberg V."/>
            <person name="Fu J."/>
            <person name="Fukushima M."/>
            <person name="Haas B.J."/>
            <person name="Huang J.C."/>
            <person name="Janbon G."/>
            <person name="Jones S.J."/>
            <person name="Koo H.L."/>
            <person name="Krzywinski M.I."/>
            <person name="Kwon-Chung J.K."/>
            <person name="Lengeler K.B."/>
            <person name="Maiti R."/>
            <person name="Marra M.A."/>
            <person name="Marra R.E."/>
            <person name="Mathewson C.A."/>
            <person name="Mitchell T.G."/>
            <person name="Pertea M."/>
            <person name="Riggs F.R."/>
            <person name="Salzberg S.L."/>
            <person name="Schein J.E."/>
            <person name="Shvartsbeyn A."/>
            <person name="Shin H."/>
            <person name="Shumway M."/>
            <person name="Specht C.A."/>
            <person name="Suh B.B."/>
            <person name="Tenney A."/>
            <person name="Utterback T.R."/>
            <person name="Wickes B.L."/>
            <person name="Wortman J.R."/>
            <person name="Wye N.H."/>
            <person name="Kronstad J.W."/>
            <person name="Lodge J.K."/>
            <person name="Heitman J."/>
            <person name="Davis R.W."/>
            <person name="Fraser C.M."/>
            <person name="Hyman R.W."/>
        </authorList>
    </citation>
    <scope>NUCLEOTIDE SEQUENCE [LARGE SCALE GENOMIC DNA]</scope>
    <source>
        <strain evidence="3">JEC21 / ATCC MYA-565</strain>
    </source>
</reference>
<feature type="domain" description="CxC1-like cysteine cluster associated with KDZ transposases" evidence="1">
    <location>
        <begin position="54"/>
        <end position="139"/>
    </location>
</feature>
<sequence length="406" mass="46083">MKRKKNPYRQEMLDLMTAWRKVLPEAFITYTRFGRGSRNFQTPLRGDKALDLNEPCACTKKSRIVTLISLEEQWQEDVQFCPCSSEPIRLIERGFMPVTMAFPETAISFRLLSFFHSIWQHVPIAVQGFADGLFAWQSQLSGVVRAKGSHKARNGGPLIRQAMQFYRELLLRERKVIDKAVNRSLRDIVAGQCPCCFGPRKEQDLPAGTADFVIACDGNFEHSRPIAAAQNDFPKNHPDLFLKTNQLDKARLAVLANGGNSTKVKFDDSACSDHWKAKDGGVSDNAFKDKVDTGLFGMVCRHEIGLKLINLVKTGEKLYNPLALVLWILQDVDKEGRLALLYDIGCNFDAHIKKRNLLVEERDQNRLLIGVSVFHAYAHNWLCQMRYNPRLIAGFGFSDGENSERF</sequence>
<name>A0A0S2LHV7_CRYD1</name>
<dbReference type="Pfam" id="PF18802">
    <property type="entry name" value="CxC1"/>
    <property type="match status" value="1"/>
</dbReference>
<dbReference type="Proteomes" id="UP000002149">
    <property type="component" value="Chromosome 1"/>
</dbReference>
<dbReference type="InterPro" id="IPR040521">
    <property type="entry name" value="KDZ"/>
</dbReference>
<dbReference type="VEuPathDB" id="FungiDB:CNA02115"/>
<gene>
    <name evidence="2" type="ordered locus">CNA02115</name>
</gene>
<dbReference type="PaxDb" id="214684-A0A0S2LHV7"/>